<dbReference type="SMART" id="SM00407">
    <property type="entry name" value="IGc1"/>
    <property type="match status" value="1"/>
</dbReference>
<dbReference type="GO" id="GO:0002376">
    <property type="term" value="P:immune system process"/>
    <property type="evidence" value="ECO:0007669"/>
    <property type="project" value="UniProtKB-KW"/>
</dbReference>
<dbReference type="AlphaFoldDB" id="A0A3Q2PAN0"/>
<name>A0A3Q2PAN0_FUNHE</name>
<dbReference type="STRING" id="8078.ENSFHEP00000009010"/>
<feature type="domain" description="Ig-like" evidence="3">
    <location>
        <begin position="21"/>
        <end position="101"/>
    </location>
</feature>
<dbReference type="Proteomes" id="UP000265000">
    <property type="component" value="Unplaced"/>
</dbReference>
<dbReference type="PANTHER" id="PTHR23268:SF28">
    <property type="entry name" value="T CELL RECEPTOR BETA VARIABLE 19"/>
    <property type="match status" value="1"/>
</dbReference>
<protein>
    <recommendedName>
        <fullName evidence="3">Ig-like domain-containing protein</fullName>
    </recommendedName>
</protein>
<sequence>MAECFSNGVIIDQPPSLFPEDGEGAVNLKCEQDDNQHLNMYWYRQTRGKGMELVAYSVGKDISTIEAPFNKSKYSMLRPTTLSTTLRIHPAEAGDSAVYYCASSKAQTFFGAGTKLTVLGKTRYSQKGKRRKTLVCVASGFYPDHVSVFWQLNNQSITDGVATDPAAKRDADTGNYTITSRLRVLAKHWFEPQNEFRCIVEFFDGKGHTNQSATVSCKLI</sequence>
<dbReference type="InterPro" id="IPR007110">
    <property type="entry name" value="Ig-like_dom"/>
</dbReference>
<dbReference type="InterPro" id="IPR003597">
    <property type="entry name" value="Ig_C1-set"/>
</dbReference>
<reference evidence="4" key="2">
    <citation type="submission" date="2025-09" db="UniProtKB">
        <authorList>
            <consortium name="Ensembl"/>
        </authorList>
    </citation>
    <scope>IDENTIFICATION</scope>
</reference>
<dbReference type="GO" id="GO:0005886">
    <property type="term" value="C:plasma membrane"/>
    <property type="evidence" value="ECO:0007669"/>
    <property type="project" value="TreeGrafter"/>
</dbReference>
<dbReference type="SUPFAM" id="SSF48726">
    <property type="entry name" value="Immunoglobulin"/>
    <property type="match status" value="2"/>
</dbReference>
<dbReference type="SMART" id="SM00409">
    <property type="entry name" value="IG"/>
    <property type="match status" value="1"/>
</dbReference>
<dbReference type="Ensembl" id="ENSFHET00000001195.1">
    <property type="protein sequence ID" value="ENSFHEP00000009010.1"/>
    <property type="gene ID" value="ENSFHEG00000010244.1"/>
</dbReference>
<dbReference type="GeneTree" id="ENSGT00940000164625"/>
<dbReference type="InterPro" id="IPR050413">
    <property type="entry name" value="TCR_beta_variable"/>
</dbReference>
<dbReference type="Pfam" id="PF07654">
    <property type="entry name" value="C1-set"/>
    <property type="match status" value="1"/>
</dbReference>
<feature type="domain" description="Ig-like" evidence="3">
    <location>
        <begin position="114"/>
        <end position="216"/>
    </location>
</feature>
<evidence type="ECO:0000313" key="4">
    <source>
        <dbReference type="Ensembl" id="ENSFHEP00000009010.1"/>
    </source>
</evidence>
<dbReference type="PANTHER" id="PTHR23268">
    <property type="entry name" value="T-CELL RECEPTOR BETA CHAIN"/>
    <property type="match status" value="1"/>
</dbReference>
<dbReference type="InterPro" id="IPR013783">
    <property type="entry name" value="Ig-like_fold"/>
</dbReference>
<dbReference type="SMART" id="SM00406">
    <property type="entry name" value="IGv"/>
    <property type="match status" value="1"/>
</dbReference>
<reference evidence="4" key="1">
    <citation type="submission" date="2025-08" db="UniProtKB">
        <authorList>
            <consortium name="Ensembl"/>
        </authorList>
    </citation>
    <scope>IDENTIFICATION</scope>
</reference>
<evidence type="ECO:0000256" key="1">
    <source>
        <dbReference type="ARBA" id="ARBA00022729"/>
    </source>
</evidence>
<keyword evidence="1" id="KW-0732">Signal</keyword>
<dbReference type="Gene3D" id="2.60.40.10">
    <property type="entry name" value="Immunoglobulins"/>
    <property type="match status" value="2"/>
</dbReference>
<accession>A0A3Q2PAN0</accession>
<organism evidence="4 5">
    <name type="scientific">Fundulus heteroclitus</name>
    <name type="common">Killifish</name>
    <name type="synonym">Mummichog</name>
    <dbReference type="NCBI Taxonomy" id="8078"/>
    <lineage>
        <taxon>Eukaryota</taxon>
        <taxon>Metazoa</taxon>
        <taxon>Chordata</taxon>
        <taxon>Craniata</taxon>
        <taxon>Vertebrata</taxon>
        <taxon>Euteleostomi</taxon>
        <taxon>Actinopterygii</taxon>
        <taxon>Neopterygii</taxon>
        <taxon>Teleostei</taxon>
        <taxon>Neoteleostei</taxon>
        <taxon>Acanthomorphata</taxon>
        <taxon>Ovalentaria</taxon>
        <taxon>Atherinomorphae</taxon>
        <taxon>Cyprinodontiformes</taxon>
        <taxon>Fundulidae</taxon>
        <taxon>Fundulus</taxon>
    </lineage>
</organism>
<evidence type="ECO:0000313" key="5">
    <source>
        <dbReference type="Proteomes" id="UP000265000"/>
    </source>
</evidence>
<dbReference type="PROSITE" id="PS50835">
    <property type="entry name" value="IG_LIKE"/>
    <property type="match status" value="2"/>
</dbReference>
<keyword evidence="2" id="KW-0391">Immunity</keyword>
<keyword evidence="5" id="KW-1185">Reference proteome</keyword>
<dbReference type="InterPro" id="IPR003599">
    <property type="entry name" value="Ig_sub"/>
</dbReference>
<dbReference type="InterPro" id="IPR036179">
    <property type="entry name" value="Ig-like_dom_sf"/>
</dbReference>
<evidence type="ECO:0000259" key="3">
    <source>
        <dbReference type="PROSITE" id="PS50835"/>
    </source>
</evidence>
<evidence type="ECO:0000256" key="2">
    <source>
        <dbReference type="ARBA" id="ARBA00022859"/>
    </source>
</evidence>
<dbReference type="Pfam" id="PF07686">
    <property type="entry name" value="V-set"/>
    <property type="match status" value="1"/>
</dbReference>
<proteinExistence type="predicted"/>
<dbReference type="InterPro" id="IPR013106">
    <property type="entry name" value="Ig_V-set"/>
</dbReference>
<dbReference type="GO" id="GO:0007166">
    <property type="term" value="P:cell surface receptor signaling pathway"/>
    <property type="evidence" value="ECO:0007669"/>
    <property type="project" value="TreeGrafter"/>
</dbReference>